<protein>
    <submittedName>
        <fullName evidence="1">Uncharacterized protein</fullName>
    </submittedName>
</protein>
<name>A0A6C0KN73_9ZZZZ</name>
<sequence>MNYIILIICSFILPIISLKHIDPKLCINCKYFIPDNESGKYSKCFLCPTSQGKANFLVSGIINLEDYYYCSTSRAGSAICGEEGKYYKKNINKNVGKYNEVKEDYHF</sequence>
<dbReference type="EMBL" id="MN740950">
    <property type="protein sequence ID" value="QHU19445.1"/>
    <property type="molecule type" value="Genomic_DNA"/>
</dbReference>
<organism evidence="1">
    <name type="scientific">viral metagenome</name>
    <dbReference type="NCBI Taxonomy" id="1070528"/>
    <lineage>
        <taxon>unclassified sequences</taxon>
        <taxon>metagenomes</taxon>
        <taxon>organismal metagenomes</taxon>
    </lineage>
</organism>
<dbReference type="AlphaFoldDB" id="A0A6C0KN73"/>
<accession>A0A6C0KN73</accession>
<reference evidence="1" key="1">
    <citation type="journal article" date="2020" name="Nature">
        <title>Giant virus diversity and host interactions through global metagenomics.</title>
        <authorList>
            <person name="Schulz F."/>
            <person name="Roux S."/>
            <person name="Paez-Espino D."/>
            <person name="Jungbluth S."/>
            <person name="Walsh D.A."/>
            <person name="Denef V.J."/>
            <person name="McMahon K.D."/>
            <person name="Konstantinidis K.T."/>
            <person name="Eloe-Fadrosh E.A."/>
            <person name="Kyrpides N.C."/>
            <person name="Woyke T."/>
        </authorList>
    </citation>
    <scope>NUCLEOTIDE SEQUENCE</scope>
    <source>
        <strain evidence="1">GVMAG-S-3300013014-104</strain>
    </source>
</reference>
<evidence type="ECO:0000313" key="1">
    <source>
        <dbReference type="EMBL" id="QHU19445.1"/>
    </source>
</evidence>
<proteinExistence type="predicted"/>